<dbReference type="Gene3D" id="2.60.40.10">
    <property type="entry name" value="Immunoglobulins"/>
    <property type="match status" value="1"/>
</dbReference>
<dbReference type="PRINTS" id="PR00133">
    <property type="entry name" value="GLHYDRLASE3"/>
</dbReference>
<evidence type="ECO:0000256" key="2">
    <source>
        <dbReference type="ARBA" id="ARBA00022801"/>
    </source>
</evidence>
<evidence type="ECO:0000313" key="5">
    <source>
        <dbReference type="EMBL" id="GAA1713258.1"/>
    </source>
</evidence>
<dbReference type="Pfam" id="PF00933">
    <property type="entry name" value="Glyco_hydro_3"/>
    <property type="match status" value="1"/>
</dbReference>
<comment type="caution">
    <text evidence="5">The sequence shown here is derived from an EMBL/GenBank/DDBJ whole genome shotgun (WGS) entry which is preliminary data.</text>
</comment>
<evidence type="ECO:0000313" key="6">
    <source>
        <dbReference type="Proteomes" id="UP001500383"/>
    </source>
</evidence>
<feature type="region of interest" description="Disordered" evidence="3">
    <location>
        <begin position="1"/>
        <end position="22"/>
    </location>
</feature>
<dbReference type="SUPFAM" id="SSF52279">
    <property type="entry name" value="Beta-D-glucan exohydrolase, C-terminal domain"/>
    <property type="match status" value="1"/>
</dbReference>
<dbReference type="Proteomes" id="UP001500383">
    <property type="component" value="Unassembled WGS sequence"/>
</dbReference>
<dbReference type="Gene3D" id="3.20.20.300">
    <property type="entry name" value="Glycoside hydrolase, family 3, N-terminal domain"/>
    <property type="match status" value="1"/>
</dbReference>
<dbReference type="Pfam" id="PF14310">
    <property type="entry name" value="Fn3-like"/>
    <property type="match status" value="1"/>
</dbReference>
<proteinExistence type="inferred from homology"/>
<dbReference type="Gene3D" id="3.40.50.1700">
    <property type="entry name" value="Glycoside hydrolase family 3 C-terminal domain"/>
    <property type="match status" value="1"/>
</dbReference>
<dbReference type="InterPro" id="IPR036962">
    <property type="entry name" value="Glyco_hydro_3_N_sf"/>
</dbReference>
<organism evidence="5 6">
    <name type="scientific">Dietzia cercidiphylli</name>
    <dbReference type="NCBI Taxonomy" id="498199"/>
    <lineage>
        <taxon>Bacteria</taxon>
        <taxon>Bacillati</taxon>
        <taxon>Actinomycetota</taxon>
        <taxon>Actinomycetes</taxon>
        <taxon>Mycobacteriales</taxon>
        <taxon>Dietziaceae</taxon>
        <taxon>Dietzia</taxon>
    </lineage>
</organism>
<name>A0ABP4UWC0_9ACTN</name>
<reference evidence="6" key="1">
    <citation type="journal article" date="2019" name="Int. J. Syst. Evol. Microbiol.">
        <title>The Global Catalogue of Microorganisms (GCM) 10K type strain sequencing project: providing services to taxonomists for standard genome sequencing and annotation.</title>
        <authorList>
            <consortium name="The Broad Institute Genomics Platform"/>
            <consortium name="The Broad Institute Genome Sequencing Center for Infectious Disease"/>
            <person name="Wu L."/>
            <person name="Ma J."/>
        </authorList>
    </citation>
    <scope>NUCLEOTIDE SEQUENCE [LARGE SCALE GENOMIC DNA]</scope>
    <source>
        <strain evidence="6">JCM 16002</strain>
    </source>
</reference>
<feature type="compositionally biased region" description="Polar residues" evidence="3">
    <location>
        <begin position="1"/>
        <end position="14"/>
    </location>
</feature>
<dbReference type="InterPro" id="IPR036881">
    <property type="entry name" value="Glyco_hydro_3_C_sf"/>
</dbReference>
<evidence type="ECO:0000259" key="4">
    <source>
        <dbReference type="SMART" id="SM01217"/>
    </source>
</evidence>
<keyword evidence="6" id="KW-1185">Reference proteome</keyword>
<evidence type="ECO:0000256" key="1">
    <source>
        <dbReference type="ARBA" id="ARBA00005336"/>
    </source>
</evidence>
<dbReference type="PANTHER" id="PTHR42715:SF10">
    <property type="entry name" value="BETA-GLUCOSIDASE"/>
    <property type="match status" value="1"/>
</dbReference>
<sequence>MASDTEGSPDTADQQVEDLGPDLGLDLEQQAALGSGASFWRTEELPGVPALVLTDGPHGVRFQSGASDHLGLSASDPATCFPPAAGLAQSWDPALARRIGSALAAEAVAAGVGVLLGPGINIKRDPRAGRNFEYFSEDPHLTGVMAGQVVAGLQSGGVGASLKHFAANNSEHDRMRASSDVDPRPLREIYLRAFERVVRDARPWTVMTAYNKLNGVYASENRWLLTELLRDEWGFDGAVISDWGAVVDRVASVRAGLDLQMPGPAGLDDADVVRAVEGGELDRAHALRAATAVARLAVRARNGPQAVQSGAAHRAAPVDHAAHHDLAREAAESSIVLLANDGGLLPLSPATGVAVIGAFAREPRFQGGGSSHVTPTRVDVPLTEIRRIAGDARVTHATGVGGGDDDENLLLAEAVAIASDAEVAVLMLGLTDDQESEGVDRQHIDLPGDQLRLLEAVAAVQDRIVVILSAGSVVDLSPVVPHATAIVSGALLGQGGGRALARVLYGHATPSGRLAETVPLRIEDAPSWDNFPAVDSHVRYGEGIFVGYRGYDHRRREVRFPFGHGLSYTSFDYRSLTVVAGDNGWTARVEIHNTGSYRGREVVQIYSSLPASVRSRAPRELVGFGHIELDPGQSGQLDVVVERRDLAYWDEPAGSWLVEGGEYVFAAAASSRDIRIEVSVPIDGDPRPVRIDLDSTISEAMADPDARLILDEVFRPLAANAGEASGAVGASIEQLVGSIPVGRMLSGFLGMDRESVAGIAEQLARIHR</sequence>
<dbReference type="RefSeq" id="WP_344392453.1">
    <property type="nucleotide sequence ID" value="NZ_BAAAQG010000010.1"/>
</dbReference>
<dbReference type="Pfam" id="PF01915">
    <property type="entry name" value="Glyco_hydro_3_C"/>
    <property type="match status" value="1"/>
</dbReference>
<dbReference type="PANTHER" id="PTHR42715">
    <property type="entry name" value="BETA-GLUCOSIDASE"/>
    <property type="match status" value="1"/>
</dbReference>
<protein>
    <submittedName>
        <fullName evidence="5">Glycoside hydrolase family 3 C-terminal domain-containing protein</fullName>
    </submittedName>
</protein>
<feature type="domain" description="Fibronectin type III-like" evidence="4">
    <location>
        <begin position="601"/>
        <end position="671"/>
    </location>
</feature>
<dbReference type="GO" id="GO:0016787">
    <property type="term" value="F:hydrolase activity"/>
    <property type="evidence" value="ECO:0007669"/>
    <property type="project" value="UniProtKB-KW"/>
</dbReference>
<dbReference type="InterPro" id="IPR001764">
    <property type="entry name" value="Glyco_hydro_3_N"/>
</dbReference>
<dbReference type="InterPro" id="IPR050288">
    <property type="entry name" value="Cellulose_deg_GH3"/>
</dbReference>
<evidence type="ECO:0000256" key="3">
    <source>
        <dbReference type="SAM" id="MobiDB-lite"/>
    </source>
</evidence>
<dbReference type="EMBL" id="BAAAQG010000010">
    <property type="protein sequence ID" value="GAA1713258.1"/>
    <property type="molecule type" value="Genomic_DNA"/>
</dbReference>
<dbReference type="SUPFAM" id="SSF51445">
    <property type="entry name" value="(Trans)glycosidases"/>
    <property type="match status" value="1"/>
</dbReference>
<dbReference type="InterPro" id="IPR026891">
    <property type="entry name" value="Fn3-like"/>
</dbReference>
<accession>A0ABP4UWC0</accession>
<dbReference type="InterPro" id="IPR002772">
    <property type="entry name" value="Glyco_hydro_3_C"/>
</dbReference>
<gene>
    <name evidence="5" type="ORF">GCM10009831_23690</name>
</gene>
<comment type="similarity">
    <text evidence="1">Belongs to the glycosyl hydrolase 3 family.</text>
</comment>
<keyword evidence="2 5" id="KW-0378">Hydrolase</keyword>
<dbReference type="InterPro" id="IPR017853">
    <property type="entry name" value="GH"/>
</dbReference>
<dbReference type="SMART" id="SM01217">
    <property type="entry name" value="Fn3_like"/>
    <property type="match status" value="1"/>
</dbReference>
<dbReference type="InterPro" id="IPR013783">
    <property type="entry name" value="Ig-like_fold"/>
</dbReference>